<gene>
    <name evidence="1" type="ORF">METZ01_LOCUS142927</name>
</gene>
<name>A0A381ZMV1_9ZZZZ</name>
<dbReference type="EMBL" id="UINC01021780">
    <property type="protein sequence ID" value="SVA90073.1"/>
    <property type="molecule type" value="Genomic_DNA"/>
</dbReference>
<proteinExistence type="predicted"/>
<accession>A0A381ZMV1</accession>
<dbReference type="AlphaFoldDB" id="A0A381ZMV1"/>
<sequence>MFPADGVRADSVAGAWYYCEGT</sequence>
<organism evidence="1">
    <name type="scientific">marine metagenome</name>
    <dbReference type="NCBI Taxonomy" id="408172"/>
    <lineage>
        <taxon>unclassified sequences</taxon>
        <taxon>metagenomes</taxon>
        <taxon>ecological metagenomes</taxon>
    </lineage>
</organism>
<evidence type="ECO:0000313" key="1">
    <source>
        <dbReference type="EMBL" id="SVA90073.1"/>
    </source>
</evidence>
<reference evidence="1" key="1">
    <citation type="submission" date="2018-05" db="EMBL/GenBank/DDBJ databases">
        <authorList>
            <person name="Lanie J.A."/>
            <person name="Ng W.-L."/>
            <person name="Kazmierczak K.M."/>
            <person name="Andrzejewski T.M."/>
            <person name="Davidsen T.M."/>
            <person name="Wayne K.J."/>
            <person name="Tettelin H."/>
            <person name="Glass J.I."/>
            <person name="Rusch D."/>
            <person name="Podicherti R."/>
            <person name="Tsui H.-C.T."/>
            <person name="Winkler M.E."/>
        </authorList>
    </citation>
    <scope>NUCLEOTIDE SEQUENCE</scope>
</reference>
<protein>
    <submittedName>
        <fullName evidence="1">Uncharacterized protein</fullName>
    </submittedName>
</protein>